<dbReference type="RefSeq" id="WP_115666394.1">
    <property type="nucleotide sequence ID" value="NZ_JAYMSA010000041.1"/>
</dbReference>
<dbReference type="EMBL" id="LT991977">
    <property type="protein sequence ID" value="SPK77016.1"/>
    <property type="molecule type" value="Genomic_DNA"/>
</dbReference>
<dbReference type="AlphaFoldDB" id="A0A375IQR6"/>
<dbReference type="Proteomes" id="UP000255505">
    <property type="component" value="Plasmid II"/>
</dbReference>
<dbReference type="InterPro" id="IPR041496">
    <property type="entry name" value="YitH/HolE_GNAT"/>
</dbReference>
<gene>
    <name evidence="2" type="ORF">CT19425_MP90005</name>
</gene>
<accession>A0A375IQR6</accession>
<dbReference type="Gene3D" id="3.40.630.30">
    <property type="match status" value="1"/>
</dbReference>
<dbReference type="CDD" id="cd04301">
    <property type="entry name" value="NAT_SF"/>
    <property type="match status" value="1"/>
</dbReference>
<evidence type="ECO:0000313" key="3">
    <source>
        <dbReference type="Proteomes" id="UP000255505"/>
    </source>
</evidence>
<proteinExistence type="predicted"/>
<geneLocation type="plasmid" evidence="2">
    <name>II</name>
</geneLocation>
<organism evidence="2 3">
    <name type="scientific">Cupriavidus taiwanensis</name>
    <dbReference type="NCBI Taxonomy" id="164546"/>
    <lineage>
        <taxon>Bacteria</taxon>
        <taxon>Pseudomonadati</taxon>
        <taxon>Pseudomonadota</taxon>
        <taxon>Betaproteobacteria</taxon>
        <taxon>Burkholderiales</taxon>
        <taxon>Burkholderiaceae</taxon>
        <taxon>Cupriavidus</taxon>
    </lineage>
</organism>
<evidence type="ECO:0000313" key="2">
    <source>
        <dbReference type="EMBL" id="SPK77016.1"/>
    </source>
</evidence>
<dbReference type="InterPro" id="IPR000182">
    <property type="entry name" value="GNAT_dom"/>
</dbReference>
<reference evidence="2 3" key="1">
    <citation type="submission" date="2018-01" db="EMBL/GenBank/DDBJ databases">
        <authorList>
            <person name="Gaut B.S."/>
            <person name="Morton B.R."/>
            <person name="Clegg M.T."/>
            <person name="Duvall M.R."/>
        </authorList>
    </citation>
    <scope>NUCLEOTIDE SEQUENCE [LARGE SCALE GENOMIC DNA]</scope>
    <source>
        <strain evidence="2">Cupriavidus taiwanensis LMG 19425</strain>
        <plasmid evidence="3">Plasmid ii</plasmid>
    </source>
</reference>
<dbReference type="PANTHER" id="PTHR47237:SF2">
    <property type="entry name" value="BLL4206 PROTEIN"/>
    <property type="match status" value="1"/>
</dbReference>
<evidence type="ECO:0000259" key="1">
    <source>
        <dbReference type="PROSITE" id="PS51186"/>
    </source>
</evidence>
<name>A0A375IQR6_9BURK</name>
<dbReference type="GO" id="GO:0016747">
    <property type="term" value="F:acyltransferase activity, transferring groups other than amino-acyl groups"/>
    <property type="evidence" value="ECO:0007669"/>
    <property type="project" value="InterPro"/>
</dbReference>
<dbReference type="InterPro" id="IPR016181">
    <property type="entry name" value="Acyl_CoA_acyltransferase"/>
</dbReference>
<dbReference type="Pfam" id="PF18014">
    <property type="entry name" value="Acetyltransf_18"/>
    <property type="match status" value="1"/>
</dbReference>
<dbReference type="InterPro" id="IPR052729">
    <property type="entry name" value="Acyl/Acetyltrans_Enzymes"/>
</dbReference>
<keyword evidence="2" id="KW-0614">Plasmid</keyword>
<dbReference type="Pfam" id="PF13508">
    <property type="entry name" value="Acetyltransf_7"/>
    <property type="match status" value="1"/>
</dbReference>
<protein>
    <submittedName>
        <fullName evidence="2">GCN5-related N-acetyltransferase</fullName>
    </submittedName>
</protein>
<dbReference type="SUPFAM" id="SSF55729">
    <property type="entry name" value="Acyl-CoA N-acyltransferases (Nat)"/>
    <property type="match status" value="1"/>
</dbReference>
<keyword evidence="2" id="KW-0808">Transferase</keyword>
<dbReference type="Gene3D" id="3.40.630.90">
    <property type="match status" value="1"/>
</dbReference>
<feature type="domain" description="N-acetyltransferase" evidence="1">
    <location>
        <begin position="10"/>
        <end position="141"/>
    </location>
</feature>
<dbReference type="PROSITE" id="PS51186">
    <property type="entry name" value="GNAT"/>
    <property type="match status" value="1"/>
</dbReference>
<dbReference type="PANTHER" id="PTHR47237">
    <property type="entry name" value="SLL0310 PROTEIN"/>
    <property type="match status" value="1"/>
</dbReference>
<sequence>MKDPNGSGTVHFRSMKPEDLPDVHKLSLATLWPHRLEDWKFILEIGEGIVAEDGTGIIGTVMYWFHGMDYAWLGMTIVSPDHRHQGLGRDLVSRALEATGDRTVLLHTTADGVPLFESFGFRPTGWVHRHQGSVFHYPFVPLSAGERIRPVSPRDEAALAEMASRSSGMPRATVIKHLLTVADIVAIDRYGELIAFAALRKFGHGFVIGPVIAPDVDRAKALIAHWAGSRAGSFVRADVPDTSGLSSWLTDMGLVQVDETVQAMARGKPPLPDASITRFALLSQSLG</sequence>